<feature type="region of interest" description="Disordered" evidence="6">
    <location>
        <begin position="986"/>
        <end position="1083"/>
    </location>
</feature>
<evidence type="ECO:0000313" key="9">
    <source>
        <dbReference type="EMBL" id="URD87778.1"/>
    </source>
</evidence>
<keyword evidence="3" id="KW-0238">DNA-binding</keyword>
<dbReference type="PROSITE" id="PS51840">
    <property type="entry name" value="C2_NT"/>
    <property type="match status" value="1"/>
</dbReference>
<feature type="compositionally biased region" description="Polar residues" evidence="6">
    <location>
        <begin position="991"/>
        <end position="1013"/>
    </location>
</feature>
<feature type="compositionally biased region" description="Basic residues" evidence="6">
    <location>
        <begin position="899"/>
        <end position="911"/>
    </location>
</feature>
<reference evidence="9" key="1">
    <citation type="submission" date="2022-05" db="EMBL/GenBank/DDBJ databases">
        <title>The Musa troglodytarum L. genome provides insights into the mechanism of non-climacteric behaviour and enrichment of carotenoids.</title>
        <authorList>
            <person name="Wang J."/>
        </authorList>
    </citation>
    <scope>NUCLEOTIDE SEQUENCE</scope>
    <source>
        <tissue evidence="9">Leaf</tissue>
    </source>
</reference>
<evidence type="ECO:0000259" key="8">
    <source>
        <dbReference type="PROSITE" id="PS51840"/>
    </source>
</evidence>
<feature type="compositionally biased region" description="Basic and acidic residues" evidence="6">
    <location>
        <begin position="235"/>
        <end position="245"/>
    </location>
</feature>
<evidence type="ECO:0000256" key="2">
    <source>
        <dbReference type="ARBA" id="ARBA00023015"/>
    </source>
</evidence>
<dbReference type="OrthoDB" id="733571at2759"/>
<proteinExistence type="predicted"/>
<feature type="domain" description="MBD" evidence="7">
    <location>
        <begin position="773"/>
        <end position="875"/>
    </location>
</feature>
<dbReference type="InterPro" id="IPR016177">
    <property type="entry name" value="DNA-bd_dom_sf"/>
</dbReference>
<accession>A0A9E7JNP3</accession>
<dbReference type="Proteomes" id="UP001055439">
    <property type="component" value="Chromosome 2"/>
</dbReference>
<keyword evidence="5" id="KW-0539">Nucleus</keyword>
<dbReference type="AlphaFoldDB" id="A0A9E7JNP3"/>
<dbReference type="InterPro" id="IPR019448">
    <property type="entry name" value="NT-C2"/>
</dbReference>
<name>A0A9E7JNP3_9LILI</name>
<evidence type="ECO:0000259" key="7">
    <source>
        <dbReference type="PROSITE" id="PS50982"/>
    </source>
</evidence>
<dbReference type="PANTHER" id="PTHR31182:SF15">
    <property type="entry name" value="F26K24.5 PROTEIN"/>
    <property type="match status" value="1"/>
</dbReference>
<feature type="compositionally biased region" description="Basic and acidic residues" evidence="6">
    <location>
        <begin position="934"/>
        <end position="953"/>
    </location>
</feature>
<protein>
    <submittedName>
        <fullName evidence="9">Methyl-CpG binding domain</fullName>
    </submittedName>
</protein>
<organism evidence="9 10">
    <name type="scientific">Musa troglodytarum</name>
    <name type="common">fe'i banana</name>
    <dbReference type="NCBI Taxonomy" id="320322"/>
    <lineage>
        <taxon>Eukaryota</taxon>
        <taxon>Viridiplantae</taxon>
        <taxon>Streptophyta</taxon>
        <taxon>Embryophyta</taxon>
        <taxon>Tracheophyta</taxon>
        <taxon>Spermatophyta</taxon>
        <taxon>Magnoliopsida</taxon>
        <taxon>Liliopsida</taxon>
        <taxon>Zingiberales</taxon>
        <taxon>Musaceae</taxon>
        <taxon>Musa</taxon>
    </lineage>
</organism>
<dbReference type="PANTHER" id="PTHR31182">
    <property type="entry name" value="C2 NT-TYPE DOMAIN-CONTAINING PROTEIN"/>
    <property type="match status" value="1"/>
</dbReference>
<keyword evidence="2" id="KW-0805">Transcription regulation</keyword>
<evidence type="ECO:0000256" key="6">
    <source>
        <dbReference type="SAM" id="MobiDB-lite"/>
    </source>
</evidence>
<dbReference type="GO" id="GO:0003677">
    <property type="term" value="F:DNA binding"/>
    <property type="evidence" value="ECO:0007669"/>
    <property type="project" value="UniProtKB-KW"/>
</dbReference>
<evidence type="ECO:0000256" key="1">
    <source>
        <dbReference type="ARBA" id="ARBA00004123"/>
    </source>
</evidence>
<feature type="region of interest" description="Disordered" evidence="6">
    <location>
        <begin position="848"/>
        <end position="953"/>
    </location>
</feature>
<keyword evidence="10" id="KW-1185">Reference proteome</keyword>
<evidence type="ECO:0000256" key="4">
    <source>
        <dbReference type="ARBA" id="ARBA00023163"/>
    </source>
</evidence>
<feature type="compositionally biased region" description="Basic and acidic residues" evidence="6">
    <location>
        <begin position="1030"/>
        <end position="1058"/>
    </location>
</feature>
<gene>
    <name evidence="9" type="ORF">MUK42_27715</name>
</gene>
<dbReference type="EMBL" id="CP097504">
    <property type="protein sequence ID" value="URD87778.1"/>
    <property type="molecule type" value="Genomic_DNA"/>
</dbReference>
<dbReference type="InterPro" id="IPR001739">
    <property type="entry name" value="Methyl_CpG_DNA-bd"/>
</dbReference>
<evidence type="ECO:0000313" key="10">
    <source>
        <dbReference type="Proteomes" id="UP001055439"/>
    </source>
</evidence>
<feature type="compositionally biased region" description="Basic and acidic residues" evidence="6">
    <location>
        <begin position="875"/>
        <end position="898"/>
    </location>
</feature>
<dbReference type="PROSITE" id="PS50982">
    <property type="entry name" value="MBD"/>
    <property type="match status" value="1"/>
</dbReference>
<feature type="domain" description="C2 NT-type" evidence="8">
    <location>
        <begin position="9"/>
        <end position="169"/>
    </location>
</feature>
<dbReference type="GO" id="GO:0005634">
    <property type="term" value="C:nucleus"/>
    <property type="evidence" value="ECO:0007669"/>
    <property type="project" value="UniProtKB-SubCell"/>
</dbReference>
<dbReference type="Gene3D" id="3.30.890.10">
    <property type="entry name" value="Methyl-cpg-binding Protein 2, Chain A"/>
    <property type="match status" value="1"/>
</dbReference>
<dbReference type="SUPFAM" id="SSF54171">
    <property type="entry name" value="DNA-binding domain"/>
    <property type="match status" value="1"/>
</dbReference>
<keyword evidence="4" id="KW-0804">Transcription</keyword>
<evidence type="ECO:0000256" key="3">
    <source>
        <dbReference type="ARBA" id="ARBA00023125"/>
    </source>
</evidence>
<comment type="subcellular location">
    <subcellularLocation>
        <location evidence="1">Nucleus</location>
    </subcellularLocation>
</comment>
<evidence type="ECO:0000256" key="5">
    <source>
        <dbReference type="ARBA" id="ARBA00023242"/>
    </source>
</evidence>
<dbReference type="Pfam" id="PF10358">
    <property type="entry name" value="NT-C2"/>
    <property type="match status" value="1"/>
</dbReference>
<dbReference type="Pfam" id="PF01429">
    <property type="entry name" value="MBD"/>
    <property type="match status" value="1"/>
</dbReference>
<feature type="region of interest" description="Disordered" evidence="6">
    <location>
        <begin position="734"/>
        <end position="771"/>
    </location>
</feature>
<sequence>MAVTMMRWRPWPPLLSKKFQVRLVVRRVEGVSAGDEAAEEVRRKVAAEVRWKGPKVALSSLRRTVKRNRTREEEVGDGGLVAWNEEFEMVCTLTAHRRNEFHPWEIVFAVFNGSNHGAKNKESVLGVASVNIAEFTSTADQEIELYLPLLLPGPTESHSVLHLALNILELRTSQDSSDMIRRSLAAPSSPFSGDVIPSEKDELSALKAGLRKVKILTELVSIRKSKKTCQDDDGSEGKCSTRSDDAESPYPCDTDSLDDELDEEVEESKEDTNVRKSFSYGTLASVNNIGYEMREDGDYEDCIYYNHRRSDVGCSHAEDTIASVPEFSLSKKSILPWKKRKLSFRSPKPKGEPLLKKAYEEGGDDIDYDRRLLSSSDESLSVGRHKGYDDGVMNRLSVSDFGDDYFVIGSWESKELVSRDGQMKLATQVFFASIDQRSERASGESACTALVAVIADWFHRNKDMMPIKSQFDSLIREGSLEWRNLCNNQAYHECFPDKHFDLETVLQAKIRPLSVVPRKSFIGFFYPEGIASNSGFDFLHGAMSFDSIWDEISRIGLDCPSDGCCPQLYIVSWNDHFFVLMVENHAYYIIDTLGERLYEGCQQAYILKFDDSTAVHKVSSGSKNVDSEAAAAGDGVAGSLDLEKANAVVEGDLVCRGKEACKEYIKSFLAAIPIRELEADIKKGRISSTPLHRRLQIEFHYTELSNELGLATLSSSTASVPELSWPVKQAGAISTAPASGKSRQREKEAAMAAEAGGGAGAEKGSPPQKARDDAEVVSVELPAPTGWKKKLHWGAHVIVVCVCLSVHDVVVCILGFRCFMEQFMLNEDGSPRRNEIVFISPTGEEIKSKRQLQQYLKTHPGGPPSSEFDWGTGDTPRRSARIREKAKAVETPEDEKPKKRERKSSSKRGAKEKKDGGDAADGTSGMNEDVTTTEETKVPTEVEMKEADDDVNKVKGEDVAVGLSADEGVTEEIAVSKDLAIEVVNEEDAGQQDNSLLKTNGSVQEKTDNTLANNGEADDKPADNDVPPPADHRKEASAAKENQDGEILSEKSSHKEDASAVVMKEVPSATDGQHLPKTSPVNC</sequence>
<feature type="region of interest" description="Disordered" evidence="6">
    <location>
        <begin position="227"/>
        <end position="257"/>
    </location>
</feature>